<gene>
    <name evidence="2" type="ORF">GCM10008066_08590</name>
</gene>
<comment type="caution">
    <text evidence="2">The sequence shown here is derived from an EMBL/GenBank/DDBJ whole genome shotgun (WGS) entry which is preliminary data.</text>
</comment>
<proteinExistence type="predicted"/>
<evidence type="ECO:0000313" key="3">
    <source>
        <dbReference type="Proteomes" id="UP000642180"/>
    </source>
</evidence>
<accession>A0A8J3EZV9</accession>
<sequence>MWRYAGLVFSFLLIGCASTGPNNGQVYIASAENGQEFGGASCTVLNNAQSWNIVTPTTLSIGRASGELRVVCNRAGYRTSEVRLPPISGGSGSNVGVGLGGGTGAVGLGLGFRVPISSSGGYYPSRVIVNMNRL</sequence>
<keyword evidence="1" id="KW-0732">Signal</keyword>
<name>A0A8J3EZV9_9BURK</name>
<dbReference type="RefSeq" id="WP_188380028.1">
    <property type="nucleotide sequence ID" value="NZ_BMDI01000001.1"/>
</dbReference>
<dbReference type="PROSITE" id="PS51257">
    <property type="entry name" value="PROKAR_LIPOPROTEIN"/>
    <property type="match status" value="1"/>
</dbReference>
<evidence type="ECO:0000256" key="1">
    <source>
        <dbReference type="SAM" id="SignalP"/>
    </source>
</evidence>
<reference evidence="3" key="1">
    <citation type="journal article" date="2019" name="Int. J. Syst. Evol. Microbiol.">
        <title>The Global Catalogue of Microorganisms (GCM) 10K type strain sequencing project: providing services to taxonomists for standard genome sequencing and annotation.</title>
        <authorList>
            <consortium name="The Broad Institute Genomics Platform"/>
            <consortium name="The Broad Institute Genome Sequencing Center for Infectious Disease"/>
            <person name="Wu L."/>
            <person name="Ma J."/>
        </authorList>
    </citation>
    <scope>NUCLEOTIDE SEQUENCE [LARGE SCALE GENOMIC DNA]</scope>
    <source>
        <strain evidence="3">CCM 2767</strain>
    </source>
</reference>
<organism evidence="2 3">
    <name type="scientific">Oxalicibacterium faecigallinarum</name>
    <dbReference type="NCBI Taxonomy" id="573741"/>
    <lineage>
        <taxon>Bacteria</taxon>
        <taxon>Pseudomonadati</taxon>
        <taxon>Pseudomonadota</taxon>
        <taxon>Betaproteobacteria</taxon>
        <taxon>Burkholderiales</taxon>
        <taxon>Oxalobacteraceae</taxon>
        <taxon>Oxalicibacterium</taxon>
    </lineage>
</organism>
<dbReference type="EMBL" id="BMDI01000001">
    <property type="protein sequence ID" value="GGI17360.1"/>
    <property type="molecule type" value="Genomic_DNA"/>
</dbReference>
<evidence type="ECO:0008006" key="4">
    <source>
        <dbReference type="Google" id="ProtNLM"/>
    </source>
</evidence>
<keyword evidence="3" id="KW-1185">Reference proteome</keyword>
<dbReference type="AlphaFoldDB" id="A0A8J3EZV9"/>
<dbReference type="Proteomes" id="UP000642180">
    <property type="component" value="Unassembled WGS sequence"/>
</dbReference>
<feature type="chain" id="PRO_5035265491" description="Lipoprotein" evidence="1">
    <location>
        <begin position="20"/>
        <end position="134"/>
    </location>
</feature>
<protein>
    <recommendedName>
        <fullName evidence="4">Lipoprotein</fullName>
    </recommendedName>
</protein>
<feature type="signal peptide" evidence="1">
    <location>
        <begin position="1"/>
        <end position="19"/>
    </location>
</feature>
<evidence type="ECO:0000313" key="2">
    <source>
        <dbReference type="EMBL" id="GGI17360.1"/>
    </source>
</evidence>